<accession>A0A081KBF2</accession>
<name>A0A081KBF2_9GAMM</name>
<evidence type="ECO:0000313" key="3">
    <source>
        <dbReference type="EMBL" id="KEI71478.1"/>
    </source>
</evidence>
<feature type="domain" description="DUF112" evidence="2">
    <location>
        <begin position="19"/>
        <end position="437"/>
    </location>
</feature>
<evidence type="ECO:0000259" key="2">
    <source>
        <dbReference type="Pfam" id="PF01970"/>
    </source>
</evidence>
<evidence type="ECO:0000313" key="4">
    <source>
        <dbReference type="Proteomes" id="UP000027997"/>
    </source>
</evidence>
<dbReference type="Proteomes" id="UP000027997">
    <property type="component" value="Unassembled WGS sequence"/>
</dbReference>
<proteinExistence type="predicted"/>
<feature type="transmembrane region" description="Helical" evidence="1">
    <location>
        <begin position="412"/>
        <end position="442"/>
    </location>
</feature>
<feature type="transmembrane region" description="Helical" evidence="1">
    <location>
        <begin position="326"/>
        <end position="347"/>
    </location>
</feature>
<dbReference type="EMBL" id="JOJP01000001">
    <property type="protein sequence ID" value="KEI71478.1"/>
    <property type="molecule type" value="Genomic_DNA"/>
</dbReference>
<feature type="transmembrane region" description="Helical" evidence="1">
    <location>
        <begin position="353"/>
        <end position="376"/>
    </location>
</feature>
<feature type="transmembrane region" description="Helical" evidence="1">
    <location>
        <begin position="59"/>
        <end position="79"/>
    </location>
</feature>
<keyword evidence="4" id="KW-1185">Reference proteome</keyword>
<sequence length="500" mass="52456">MFELLLQGLQSTLQPSIFLLLLAGVTGGIIIGSLPGLTATMGVAIMLPFTFGMGPNASLAMLIGVYVGAIYGGSIPAILLRTPGTPASAATVLDGHQLVQQGHAAKALSISVVCSFMGGLISTIMLITLSPMLAGFALKFSAPEYFMLAVFGLTIIGSISSKSLVKGLISGFIGLAIACIGLDPITSTPRYTFGIMELYNGLSIIPVLIGLFAISECLLQSEQIVKEASQKALTFSHKLFSYPEFRKFFPSALKSSLMGTCIGAVPGAGADIAAFVCYNEARRSSKNPENFGKGALEGIAAAESGNNGVTGGALVPLLTLGVPGDAVAAILLGALTIQGIAPGPMLFQNSPDIVYGLFSSMLVANILMLIVGLAGIKIFCRIVEIPKALIIPMIALLSVVGAYSMNNSMFDVAVALTFGLLGYLLTKIEIPLSPIVLAVILGPMAETNLRKSLMMYEGSWSFLYDRPIVLIFVLLSALSLYSTWRIKRRIQSNTSPQLAV</sequence>
<feature type="transmembrane region" description="Helical" evidence="1">
    <location>
        <begin position="167"/>
        <end position="186"/>
    </location>
</feature>
<feature type="transmembrane region" description="Helical" evidence="1">
    <location>
        <begin position="198"/>
        <end position="215"/>
    </location>
</feature>
<protein>
    <submittedName>
        <fullName evidence="3">C4-dicarboxylate ABC transporter permease</fullName>
    </submittedName>
</protein>
<dbReference type="PANTHER" id="PTHR35342:SF5">
    <property type="entry name" value="TRICARBOXYLIC TRANSPORT PROTEIN"/>
    <property type="match status" value="1"/>
</dbReference>
<feature type="transmembrane region" description="Helical" evidence="1">
    <location>
        <begin position="108"/>
        <end position="133"/>
    </location>
</feature>
<dbReference type="eggNOG" id="COG3333">
    <property type="taxonomic scope" value="Bacteria"/>
</dbReference>
<dbReference type="PANTHER" id="PTHR35342">
    <property type="entry name" value="TRICARBOXYLIC TRANSPORT PROTEIN"/>
    <property type="match status" value="1"/>
</dbReference>
<feature type="transmembrane region" description="Helical" evidence="1">
    <location>
        <begin position="388"/>
        <end position="406"/>
    </location>
</feature>
<reference evidence="3 4" key="1">
    <citation type="submission" date="2014-06" db="EMBL/GenBank/DDBJ databases">
        <title>Whole Genome Sequences of Three Symbiotic Endozoicomonas Bacteria.</title>
        <authorList>
            <person name="Neave M.J."/>
            <person name="Apprill A."/>
            <person name="Voolstra C.R."/>
        </authorList>
    </citation>
    <scope>NUCLEOTIDE SEQUENCE [LARGE SCALE GENOMIC DNA]</scope>
    <source>
        <strain evidence="3 4">DSM 22380</strain>
    </source>
</reference>
<gene>
    <name evidence="3" type="ORF">GV64_12655</name>
</gene>
<feature type="transmembrane region" description="Helical" evidence="1">
    <location>
        <begin position="463"/>
        <end position="484"/>
    </location>
</feature>
<dbReference type="AlphaFoldDB" id="A0A081KBF2"/>
<keyword evidence="1" id="KW-1133">Transmembrane helix</keyword>
<keyword evidence="1" id="KW-0812">Transmembrane</keyword>
<dbReference type="Pfam" id="PF01970">
    <property type="entry name" value="TctA"/>
    <property type="match status" value="1"/>
</dbReference>
<comment type="caution">
    <text evidence="3">The sequence shown here is derived from an EMBL/GenBank/DDBJ whole genome shotgun (WGS) entry which is preliminary data.</text>
</comment>
<feature type="transmembrane region" description="Helical" evidence="1">
    <location>
        <begin position="20"/>
        <end position="47"/>
    </location>
</feature>
<keyword evidence="1" id="KW-0472">Membrane</keyword>
<evidence type="ECO:0000256" key="1">
    <source>
        <dbReference type="SAM" id="Phobius"/>
    </source>
</evidence>
<feature type="transmembrane region" description="Helical" evidence="1">
    <location>
        <begin position="145"/>
        <end position="161"/>
    </location>
</feature>
<dbReference type="RefSeq" id="WP_020583081.1">
    <property type="nucleotide sequence ID" value="NZ_JOJP01000001.1"/>
</dbReference>
<organism evidence="3 4">
    <name type="scientific">Endozoicomonas elysicola</name>
    <dbReference type="NCBI Taxonomy" id="305900"/>
    <lineage>
        <taxon>Bacteria</taxon>
        <taxon>Pseudomonadati</taxon>
        <taxon>Pseudomonadota</taxon>
        <taxon>Gammaproteobacteria</taxon>
        <taxon>Oceanospirillales</taxon>
        <taxon>Endozoicomonadaceae</taxon>
        <taxon>Endozoicomonas</taxon>
    </lineage>
</organism>
<dbReference type="STRING" id="305900.GV64_12655"/>
<dbReference type="InterPro" id="IPR002823">
    <property type="entry name" value="DUF112_TM"/>
</dbReference>